<reference evidence="2 3" key="1">
    <citation type="submission" date="2024-04" db="EMBL/GenBank/DDBJ databases">
        <title>A novel species isolated from cricket.</title>
        <authorList>
            <person name="Wang H.-C."/>
        </authorList>
    </citation>
    <scope>NUCLEOTIDE SEQUENCE [LARGE SCALE GENOMIC DNA]</scope>
    <source>
        <strain evidence="2 3">WL0021</strain>
    </source>
</reference>
<feature type="chain" id="PRO_5046277264" evidence="1">
    <location>
        <begin position="24"/>
        <end position="162"/>
    </location>
</feature>
<evidence type="ECO:0000256" key="1">
    <source>
        <dbReference type="SAM" id="SignalP"/>
    </source>
</evidence>
<evidence type="ECO:0000313" key="2">
    <source>
        <dbReference type="EMBL" id="MEN3929657.1"/>
    </source>
</evidence>
<protein>
    <submittedName>
        <fullName evidence="2">Uncharacterized protein</fullName>
    </submittedName>
</protein>
<gene>
    <name evidence="2" type="ORF">WJT86_01115</name>
</gene>
<accession>A0ABV0BG41</accession>
<keyword evidence="1" id="KW-0732">Signal</keyword>
<sequence length="162" mass="17737">MMKKTFAILAMTMLGFSSTTAFAEEMKWNSQPGMASLNYLAYSGVDSSTNVEVAFACNDGGKKTYFIVHQYESDVKQLDAKVGDKVEVTLQIGDVKTALQTEATDEDDNAVRLVAPFSFESPIYKALADDKSLVVSHSGKTETYPLKGITEAMKEFKDDCAD</sequence>
<organism evidence="2 3">
    <name type="scientific">Hohaiivirga grylli</name>
    <dbReference type="NCBI Taxonomy" id="3133970"/>
    <lineage>
        <taxon>Bacteria</taxon>
        <taxon>Pseudomonadati</taxon>
        <taxon>Pseudomonadota</taxon>
        <taxon>Alphaproteobacteria</taxon>
        <taxon>Hyphomicrobiales</taxon>
        <taxon>Methylobacteriaceae</taxon>
        <taxon>Hohaiivirga</taxon>
    </lineage>
</organism>
<name>A0ABV0BG41_9HYPH</name>
<dbReference type="Proteomes" id="UP001418637">
    <property type="component" value="Unassembled WGS sequence"/>
</dbReference>
<comment type="caution">
    <text evidence="2">The sequence shown here is derived from an EMBL/GenBank/DDBJ whole genome shotgun (WGS) entry which is preliminary data.</text>
</comment>
<dbReference type="RefSeq" id="WP_346335653.1">
    <property type="nucleotide sequence ID" value="NZ_JBBYXI010000001.1"/>
</dbReference>
<proteinExistence type="predicted"/>
<evidence type="ECO:0000313" key="3">
    <source>
        <dbReference type="Proteomes" id="UP001418637"/>
    </source>
</evidence>
<feature type="signal peptide" evidence="1">
    <location>
        <begin position="1"/>
        <end position="23"/>
    </location>
</feature>
<dbReference type="EMBL" id="JBBYXI010000001">
    <property type="protein sequence ID" value="MEN3929657.1"/>
    <property type="molecule type" value="Genomic_DNA"/>
</dbReference>
<keyword evidence="3" id="KW-1185">Reference proteome</keyword>